<evidence type="ECO:0000259" key="9">
    <source>
        <dbReference type="Pfam" id="PF14748"/>
    </source>
</evidence>
<evidence type="ECO:0000256" key="6">
    <source>
        <dbReference type="NCBIfam" id="TIGR00112"/>
    </source>
</evidence>
<keyword evidence="5" id="KW-0560">Oxidoreductase</keyword>
<dbReference type="Proteomes" id="UP000018890">
    <property type="component" value="Unassembled WGS sequence"/>
</dbReference>
<comment type="pathway">
    <text evidence="5">Amino-acid biosynthesis; L-proline biosynthesis; L-proline from L-glutamate 5-semialdehyde: step 1/1.</text>
</comment>
<dbReference type="InterPro" id="IPR036291">
    <property type="entry name" value="NAD(P)-bd_dom_sf"/>
</dbReference>
<dbReference type="FunFam" id="3.40.50.720:FF:000190">
    <property type="entry name" value="Pyrroline-5-carboxylate reductase"/>
    <property type="match status" value="1"/>
</dbReference>
<comment type="similarity">
    <text evidence="1 5">Belongs to the pyrroline-5-carboxylate reductase family.</text>
</comment>
<dbReference type="EC" id="1.5.1.2" evidence="5 6"/>
<evidence type="ECO:0000313" key="11">
    <source>
        <dbReference type="Proteomes" id="UP000018890"/>
    </source>
</evidence>
<protein>
    <recommendedName>
        <fullName evidence="5 6">Pyrroline-5-carboxylate reductase</fullName>
        <shortName evidence="5">P5C reductase</shortName>
        <shortName evidence="5">P5CR</shortName>
        <ecNumber evidence="5 6">1.5.1.2</ecNumber>
    </recommendedName>
    <alternativeName>
        <fullName evidence="5">PCA reductase</fullName>
    </alternativeName>
</protein>
<comment type="function">
    <text evidence="5">Catalyzes the reduction of 1-pyrroline-5-carboxylate (PCA) to L-proline.</text>
</comment>
<name>W4Q6Z2_9BACI</name>
<feature type="domain" description="Pyrroline-5-carboxylate reductase dimerisation" evidence="9">
    <location>
        <begin position="164"/>
        <end position="267"/>
    </location>
</feature>
<organism evidence="10 11">
    <name type="scientific">Halalkalibacter wakoensis JCM 9140</name>
    <dbReference type="NCBI Taxonomy" id="1236970"/>
    <lineage>
        <taxon>Bacteria</taxon>
        <taxon>Bacillati</taxon>
        <taxon>Bacillota</taxon>
        <taxon>Bacilli</taxon>
        <taxon>Bacillales</taxon>
        <taxon>Bacillaceae</taxon>
        <taxon>Halalkalibacter</taxon>
    </lineage>
</organism>
<gene>
    <name evidence="5" type="primary">proC</name>
    <name evidence="10" type="ORF">JCM9140_3992</name>
</gene>
<dbReference type="GO" id="GO:0005737">
    <property type="term" value="C:cytoplasm"/>
    <property type="evidence" value="ECO:0007669"/>
    <property type="project" value="UniProtKB-SubCell"/>
</dbReference>
<dbReference type="Gene3D" id="1.10.3730.10">
    <property type="entry name" value="ProC C-terminal domain-like"/>
    <property type="match status" value="1"/>
</dbReference>
<comment type="caution">
    <text evidence="10">The sequence shown here is derived from an EMBL/GenBank/DDBJ whole genome shotgun (WGS) entry which is preliminary data.</text>
</comment>
<dbReference type="STRING" id="1236970.JCM9140_3992"/>
<accession>W4Q6Z2</accession>
<dbReference type="InterPro" id="IPR000304">
    <property type="entry name" value="Pyrroline-COOH_reductase"/>
</dbReference>
<dbReference type="Pfam" id="PF14748">
    <property type="entry name" value="P5CR_dimer"/>
    <property type="match status" value="1"/>
</dbReference>
<dbReference type="Pfam" id="PF03807">
    <property type="entry name" value="F420_oxidored"/>
    <property type="match status" value="1"/>
</dbReference>
<evidence type="ECO:0000313" key="10">
    <source>
        <dbReference type="EMBL" id="GAE27831.1"/>
    </source>
</evidence>
<comment type="subcellular location">
    <subcellularLocation>
        <location evidence="5">Cytoplasm</location>
    </subcellularLocation>
</comment>
<evidence type="ECO:0000256" key="2">
    <source>
        <dbReference type="ARBA" id="ARBA00022490"/>
    </source>
</evidence>
<dbReference type="HAMAP" id="MF_01925">
    <property type="entry name" value="P5C_reductase"/>
    <property type="match status" value="1"/>
</dbReference>
<sequence length="276" mass="29909">MIKQKVAFLGAGSMAEAIISGLLSNKKLTPEQIYVTNRQNKARLSELKELYGVHVNTNHEQIVKSADIIILAMKPAGVKEAVASIRSFTSENQLFISVLAGITTEYLSYLLGHNAPIIRTMPNTSASVGSSATVISPGAYVHDAQLQIAASMFESIGIVKHVKETDLDSLTAIVGSGPAYMYYLFEAMTNTLKELELDEQLGEELLLEMMQGSINLLKATSDSPRTLYESVRSPGGTTEAGLQVLANDDVQRTISTCILRAAARSKEITKEKINNT</sequence>
<dbReference type="GO" id="GO:0055129">
    <property type="term" value="P:L-proline biosynthetic process"/>
    <property type="evidence" value="ECO:0007669"/>
    <property type="project" value="UniProtKB-UniRule"/>
</dbReference>
<evidence type="ECO:0000256" key="3">
    <source>
        <dbReference type="ARBA" id="ARBA00022605"/>
    </source>
</evidence>
<keyword evidence="5 7" id="KW-0521">NADP</keyword>
<comment type="catalytic activity">
    <reaction evidence="5">
        <text>L-proline + NAD(+) = (S)-1-pyrroline-5-carboxylate + NADH + 2 H(+)</text>
        <dbReference type="Rhea" id="RHEA:14105"/>
        <dbReference type="ChEBI" id="CHEBI:15378"/>
        <dbReference type="ChEBI" id="CHEBI:17388"/>
        <dbReference type="ChEBI" id="CHEBI:57540"/>
        <dbReference type="ChEBI" id="CHEBI:57945"/>
        <dbReference type="ChEBI" id="CHEBI:60039"/>
        <dbReference type="EC" id="1.5.1.2"/>
    </reaction>
</comment>
<evidence type="ECO:0000256" key="4">
    <source>
        <dbReference type="ARBA" id="ARBA00022650"/>
    </source>
</evidence>
<keyword evidence="4 5" id="KW-0641">Proline biosynthesis</keyword>
<dbReference type="Gene3D" id="3.40.50.720">
    <property type="entry name" value="NAD(P)-binding Rossmann-like Domain"/>
    <property type="match status" value="1"/>
</dbReference>
<feature type="domain" description="Pyrroline-5-carboxylate reductase catalytic N-terminal" evidence="8">
    <location>
        <begin position="5"/>
        <end position="101"/>
    </location>
</feature>
<proteinExistence type="inferred from homology"/>
<dbReference type="SUPFAM" id="SSF48179">
    <property type="entry name" value="6-phosphogluconate dehydrogenase C-terminal domain-like"/>
    <property type="match status" value="1"/>
</dbReference>
<keyword evidence="3 5" id="KW-0028">Amino-acid biosynthesis</keyword>
<keyword evidence="2 5" id="KW-0963">Cytoplasm</keyword>
<evidence type="ECO:0000256" key="7">
    <source>
        <dbReference type="PIRSR" id="PIRSR000193-1"/>
    </source>
</evidence>
<dbReference type="GO" id="GO:0004735">
    <property type="term" value="F:pyrroline-5-carboxylate reductase activity"/>
    <property type="evidence" value="ECO:0007669"/>
    <property type="project" value="UniProtKB-UniRule"/>
</dbReference>
<dbReference type="AlphaFoldDB" id="W4Q6Z2"/>
<dbReference type="InterPro" id="IPR008927">
    <property type="entry name" value="6-PGluconate_DH-like_C_sf"/>
</dbReference>
<evidence type="ECO:0000256" key="1">
    <source>
        <dbReference type="ARBA" id="ARBA00005525"/>
    </source>
</evidence>
<feature type="binding site" evidence="7">
    <location>
        <begin position="72"/>
        <end position="75"/>
    </location>
    <ligand>
        <name>NADP(+)</name>
        <dbReference type="ChEBI" id="CHEBI:58349"/>
    </ligand>
</feature>
<dbReference type="InterPro" id="IPR028939">
    <property type="entry name" value="P5C_Rdtase_cat_N"/>
</dbReference>
<dbReference type="EMBL" id="BAUT01000067">
    <property type="protein sequence ID" value="GAE27831.1"/>
    <property type="molecule type" value="Genomic_DNA"/>
</dbReference>
<dbReference type="OrthoDB" id="9805754at2"/>
<dbReference type="PANTHER" id="PTHR11645:SF49">
    <property type="entry name" value="PYRROLINE-5-CARBOXYLATE REDUCTASE 1"/>
    <property type="match status" value="1"/>
</dbReference>
<dbReference type="PANTHER" id="PTHR11645">
    <property type="entry name" value="PYRROLINE-5-CARBOXYLATE REDUCTASE"/>
    <property type="match status" value="1"/>
</dbReference>
<dbReference type="NCBIfam" id="TIGR00112">
    <property type="entry name" value="proC"/>
    <property type="match status" value="1"/>
</dbReference>
<keyword evidence="11" id="KW-1185">Reference proteome</keyword>
<dbReference type="RefSeq" id="WP_052002363.1">
    <property type="nucleotide sequence ID" value="NZ_BAUT01000067.1"/>
</dbReference>
<dbReference type="SUPFAM" id="SSF51735">
    <property type="entry name" value="NAD(P)-binding Rossmann-fold domains"/>
    <property type="match status" value="1"/>
</dbReference>
<feature type="binding site" evidence="7">
    <location>
        <begin position="9"/>
        <end position="14"/>
    </location>
    <ligand>
        <name>NADP(+)</name>
        <dbReference type="ChEBI" id="CHEBI:58349"/>
    </ligand>
</feature>
<reference evidence="10" key="1">
    <citation type="journal article" date="2014" name="Genome Announc.">
        <title>Draft Genome Sequences of Three Alkaliphilic Bacillus Strains, Bacillus wakoensis JCM 9140T, Bacillus akibai JCM 9157T, and Bacillus hemicellulosilyticus JCM 9152T.</title>
        <authorList>
            <person name="Yuki M."/>
            <person name="Oshima K."/>
            <person name="Suda W."/>
            <person name="Oshida Y."/>
            <person name="Kitamura K."/>
            <person name="Iida T."/>
            <person name="Hattori M."/>
            <person name="Ohkuma M."/>
        </authorList>
    </citation>
    <scope>NUCLEOTIDE SEQUENCE [LARGE SCALE GENOMIC DNA]</scope>
    <source>
        <strain evidence="10">JCM 9140</strain>
    </source>
</reference>
<comment type="catalytic activity">
    <reaction evidence="5">
        <text>L-proline + NADP(+) = (S)-1-pyrroline-5-carboxylate + NADPH + 2 H(+)</text>
        <dbReference type="Rhea" id="RHEA:14109"/>
        <dbReference type="ChEBI" id="CHEBI:15378"/>
        <dbReference type="ChEBI" id="CHEBI:17388"/>
        <dbReference type="ChEBI" id="CHEBI:57783"/>
        <dbReference type="ChEBI" id="CHEBI:58349"/>
        <dbReference type="ChEBI" id="CHEBI:60039"/>
        <dbReference type="EC" id="1.5.1.2"/>
    </reaction>
</comment>
<dbReference type="InterPro" id="IPR029036">
    <property type="entry name" value="P5CR_dimer"/>
</dbReference>
<dbReference type="UniPathway" id="UPA00098">
    <property type="reaction ID" value="UER00361"/>
</dbReference>
<evidence type="ECO:0000256" key="5">
    <source>
        <dbReference type="HAMAP-Rule" id="MF_01925"/>
    </source>
</evidence>
<dbReference type="PIRSF" id="PIRSF000193">
    <property type="entry name" value="Pyrrol-5-carb_rd"/>
    <property type="match status" value="1"/>
</dbReference>
<evidence type="ECO:0000259" key="8">
    <source>
        <dbReference type="Pfam" id="PF03807"/>
    </source>
</evidence>